<feature type="region of interest" description="Disordered" evidence="1">
    <location>
        <begin position="107"/>
        <end position="240"/>
    </location>
</feature>
<sequence>MNNITRKFGSAFSTPPCPVHDLQWHCPGTVVMPCRCQHEARKWPRLDKKAHRPFIDSHDHDPVQVFYSRWSNLPLRIKGPGELKRSGAVVFGHSINWGHRWRNKEAEALEEEQPRPPPPPTFFPLTHEPEVQPVAASSSSGSSSQGSNGVFSPPFSTKSSQSRGTTIEVPTPLSSVETAGDSNARRNQVNRRPEQHPASASQPAEHNAHEARDRKLTERERENKHRAHRVAKRNREKGKS</sequence>
<dbReference type="EMBL" id="JAULSO010000002">
    <property type="protein sequence ID" value="KAK3690428.1"/>
    <property type="molecule type" value="Genomic_DNA"/>
</dbReference>
<feature type="compositionally biased region" description="Basic and acidic residues" evidence="1">
    <location>
        <begin position="206"/>
        <end position="223"/>
    </location>
</feature>
<feature type="compositionally biased region" description="Low complexity" evidence="1">
    <location>
        <begin position="137"/>
        <end position="147"/>
    </location>
</feature>
<protein>
    <submittedName>
        <fullName evidence="2">Uncharacterized protein</fullName>
    </submittedName>
</protein>
<organism evidence="2 3">
    <name type="scientific">Podospora appendiculata</name>
    <dbReference type="NCBI Taxonomy" id="314037"/>
    <lineage>
        <taxon>Eukaryota</taxon>
        <taxon>Fungi</taxon>
        <taxon>Dikarya</taxon>
        <taxon>Ascomycota</taxon>
        <taxon>Pezizomycotina</taxon>
        <taxon>Sordariomycetes</taxon>
        <taxon>Sordariomycetidae</taxon>
        <taxon>Sordariales</taxon>
        <taxon>Podosporaceae</taxon>
        <taxon>Podospora</taxon>
    </lineage>
</organism>
<comment type="caution">
    <text evidence="2">The sequence shown here is derived from an EMBL/GenBank/DDBJ whole genome shotgun (WGS) entry which is preliminary data.</text>
</comment>
<feature type="compositionally biased region" description="Polar residues" evidence="1">
    <location>
        <begin position="148"/>
        <end position="165"/>
    </location>
</feature>
<reference evidence="2" key="2">
    <citation type="submission" date="2023-06" db="EMBL/GenBank/DDBJ databases">
        <authorList>
            <consortium name="Lawrence Berkeley National Laboratory"/>
            <person name="Haridas S."/>
            <person name="Hensen N."/>
            <person name="Bonometti L."/>
            <person name="Westerberg I."/>
            <person name="Brannstrom I.O."/>
            <person name="Guillou S."/>
            <person name="Cros-Aarteil S."/>
            <person name="Calhoun S."/>
            <person name="Kuo A."/>
            <person name="Mondo S."/>
            <person name="Pangilinan J."/>
            <person name="Riley R."/>
            <person name="Labutti K."/>
            <person name="Andreopoulos B."/>
            <person name="Lipzen A."/>
            <person name="Chen C."/>
            <person name="Yanf M."/>
            <person name="Daum C."/>
            <person name="Ng V."/>
            <person name="Clum A."/>
            <person name="Steindorff A."/>
            <person name="Ohm R."/>
            <person name="Martin F."/>
            <person name="Silar P."/>
            <person name="Natvig D."/>
            <person name="Lalanne C."/>
            <person name="Gautier V."/>
            <person name="Ament-Velasquez S.L."/>
            <person name="Kruys A."/>
            <person name="Hutchinson M.I."/>
            <person name="Powell A.J."/>
            <person name="Barry K."/>
            <person name="Miller A.N."/>
            <person name="Grigoriev I.V."/>
            <person name="Debuchy R."/>
            <person name="Gladieux P."/>
            <person name="Thoren M.H."/>
            <person name="Johannesson H."/>
        </authorList>
    </citation>
    <scope>NUCLEOTIDE SEQUENCE</scope>
    <source>
        <strain evidence="2">CBS 314.62</strain>
    </source>
</reference>
<evidence type="ECO:0000313" key="3">
    <source>
        <dbReference type="Proteomes" id="UP001270362"/>
    </source>
</evidence>
<dbReference type="AlphaFoldDB" id="A0AAE0XDG1"/>
<dbReference type="Proteomes" id="UP001270362">
    <property type="component" value="Unassembled WGS sequence"/>
</dbReference>
<reference evidence="2" key="1">
    <citation type="journal article" date="2023" name="Mol. Phylogenet. Evol.">
        <title>Genome-scale phylogeny and comparative genomics of the fungal order Sordariales.</title>
        <authorList>
            <person name="Hensen N."/>
            <person name="Bonometti L."/>
            <person name="Westerberg I."/>
            <person name="Brannstrom I.O."/>
            <person name="Guillou S."/>
            <person name="Cros-Aarteil S."/>
            <person name="Calhoun S."/>
            <person name="Haridas S."/>
            <person name="Kuo A."/>
            <person name="Mondo S."/>
            <person name="Pangilinan J."/>
            <person name="Riley R."/>
            <person name="LaButti K."/>
            <person name="Andreopoulos B."/>
            <person name="Lipzen A."/>
            <person name="Chen C."/>
            <person name="Yan M."/>
            <person name="Daum C."/>
            <person name="Ng V."/>
            <person name="Clum A."/>
            <person name="Steindorff A."/>
            <person name="Ohm R.A."/>
            <person name="Martin F."/>
            <person name="Silar P."/>
            <person name="Natvig D.O."/>
            <person name="Lalanne C."/>
            <person name="Gautier V."/>
            <person name="Ament-Velasquez S.L."/>
            <person name="Kruys A."/>
            <person name="Hutchinson M.I."/>
            <person name="Powell A.J."/>
            <person name="Barry K."/>
            <person name="Miller A.N."/>
            <person name="Grigoriev I.V."/>
            <person name="Debuchy R."/>
            <person name="Gladieux P."/>
            <person name="Hiltunen Thoren M."/>
            <person name="Johannesson H."/>
        </authorList>
    </citation>
    <scope>NUCLEOTIDE SEQUENCE</scope>
    <source>
        <strain evidence="2">CBS 314.62</strain>
    </source>
</reference>
<proteinExistence type="predicted"/>
<feature type="compositionally biased region" description="Basic residues" evidence="1">
    <location>
        <begin position="224"/>
        <end position="240"/>
    </location>
</feature>
<evidence type="ECO:0000256" key="1">
    <source>
        <dbReference type="SAM" id="MobiDB-lite"/>
    </source>
</evidence>
<keyword evidence="3" id="KW-1185">Reference proteome</keyword>
<name>A0AAE0XDG1_9PEZI</name>
<feature type="compositionally biased region" description="Polar residues" evidence="1">
    <location>
        <begin position="172"/>
        <end position="187"/>
    </location>
</feature>
<evidence type="ECO:0000313" key="2">
    <source>
        <dbReference type="EMBL" id="KAK3690428.1"/>
    </source>
</evidence>
<gene>
    <name evidence="2" type="ORF">B0T22DRAFT_192925</name>
</gene>
<accession>A0AAE0XDG1</accession>